<evidence type="ECO:0000256" key="2">
    <source>
        <dbReference type="ARBA" id="ARBA00011738"/>
    </source>
</evidence>
<keyword evidence="4 6" id="KW-0378">Hydrolase</keyword>
<dbReference type="InterPro" id="IPR020797">
    <property type="entry name" value="Cytidine_deaminase_bacteria"/>
</dbReference>
<dbReference type="EMBL" id="JRXF01000041">
    <property type="protein sequence ID" value="KOC88852.1"/>
    <property type="molecule type" value="Genomic_DNA"/>
</dbReference>
<comment type="subunit">
    <text evidence="2 6">Homodimer.</text>
</comment>
<organism evidence="12 14">
    <name type="scientific">Winslowiella iniecta</name>
    <dbReference type="NCBI Taxonomy" id="1560201"/>
    <lineage>
        <taxon>Bacteria</taxon>
        <taxon>Pseudomonadati</taxon>
        <taxon>Pseudomonadota</taxon>
        <taxon>Gammaproteobacteria</taxon>
        <taxon>Enterobacterales</taxon>
        <taxon>Erwiniaceae</taxon>
        <taxon>Winslowiella</taxon>
    </lineage>
</organism>
<evidence type="ECO:0000256" key="5">
    <source>
        <dbReference type="ARBA" id="ARBA00022833"/>
    </source>
</evidence>
<dbReference type="PANTHER" id="PTHR11644:SF2">
    <property type="entry name" value="CYTIDINE DEAMINASE"/>
    <property type="match status" value="1"/>
</dbReference>
<dbReference type="Pfam" id="PF08211">
    <property type="entry name" value="dCMP_cyt_deam_2"/>
    <property type="match status" value="1"/>
</dbReference>
<comment type="catalytic activity">
    <reaction evidence="6">
        <text>2'-deoxycytidine + H2O + H(+) = 2'-deoxyuridine + NH4(+)</text>
        <dbReference type="Rhea" id="RHEA:13433"/>
        <dbReference type="ChEBI" id="CHEBI:15377"/>
        <dbReference type="ChEBI" id="CHEBI:15378"/>
        <dbReference type="ChEBI" id="CHEBI:15698"/>
        <dbReference type="ChEBI" id="CHEBI:16450"/>
        <dbReference type="ChEBI" id="CHEBI:28938"/>
        <dbReference type="EC" id="3.5.4.5"/>
    </reaction>
</comment>
<dbReference type="FunFam" id="3.40.140.10:FF:000007">
    <property type="entry name" value="Cytidine deaminase"/>
    <property type="match status" value="1"/>
</dbReference>
<evidence type="ECO:0000313" key="11">
    <source>
        <dbReference type="EMBL" id="KOC88852.1"/>
    </source>
</evidence>
<dbReference type="InterPro" id="IPR013171">
    <property type="entry name" value="Cyd/dCyd_deaminase_Zn-bd"/>
</dbReference>
<dbReference type="FunFam" id="3.40.140.10:FF:000006">
    <property type="entry name" value="Cytidine deaminase"/>
    <property type="match status" value="1"/>
</dbReference>
<name>A0A0L7TAE0_9GAMM</name>
<dbReference type="GO" id="GO:0008270">
    <property type="term" value="F:zinc ion binding"/>
    <property type="evidence" value="ECO:0007669"/>
    <property type="project" value="UniProtKB-UniRule"/>
</dbReference>
<dbReference type="Proteomes" id="UP000037088">
    <property type="component" value="Unassembled WGS sequence"/>
</dbReference>
<dbReference type="AlphaFoldDB" id="A0A0L7TAE0"/>
<dbReference type="InterPro" id="IPR016193">
    <property type="entry name" value="Cytidine_deaminase-like"/>
</dbReference>
<evidence type="ECO:0000256" key="7">
    <source>
        <dbReference type="PIRSR" id="PIRSR006334-1"/>
    </source>
</evidence>
<feature type="binding site" evidence="6 9">
    <location>
        <position position="102"/>
    </location>
    <ligand>
        <name>Zn(2+)</name>
        <dbReference type="ChEBI" id="CHEBI:29105"/>
        <note>catalytic</note>
    </ligand>
</feature>
<comment type="catalytic activity">
    <reaction evidence="6">
        <text>cytidine + H2O + H(+) = uridine + NH4(+)</text>
        <dbReference type="Rhea" id="RHEA:16069"/>
        <dbReference type="ChEBI" id="CHEBI:15377"/>
        <dbReference type="ChEBI" id="CHEBI:15378"/>
        <dbReference type="ChEBI" id="CHEBI:16704"/>
        <dbReference type="ChEBI" id="CHEBI:17562"/>
        <dbReference type="ChEBI" id="CHEBI:28938"/>
        <dbReference type="EC" id="3.5.4.5"/>
    </reaction>
</comment>
<feature type="binding site" evidence="6 8">
    <location>
        <begin position="89"/>
        <end position="91"/>
    </location>
    <ligand>
        <name>substrate</name>
    </ligand>
</feature>
<dbReference type="PROSITE" id="PS00903">
    <property type="entry name" value="CYT_DCMP_DEAMINASES_1"/>
    <property type="match status" value="1"/>
</dbReference>
<dbReference type="EC" id="3.5.4.5" evidence="6"/>
<dbReference type="HAMAP" id="MF_01558">
    <property type="entry name" value="Cyt_deam"/>
    <property type="match status" value="1"/>
</dbReference>
<gene>
    <name evidence="6" type="primary">cdd</name>
    <name evidence="12" type="ORF">NG42_03025</name>
    <name evidence="11" type="ORF">NG43_19575</name>
</gene>
<dbReference type="InterPro" id="IPR050202">
    <property type="entry name" value="Cyt/Deoxycyt_deaminase"/>
</dbReference>
<feature type="active site" description="Proton donor" evidence="6 7">
    <location>
        <position position="104"/>
    </location>
</feature>
<dbReference type="NCBIfam" id="NF006537">
    <property type="entry name" value="PRK09027.1"/>
    <property type="match status" value="1"/>
</dbReference>
<sequence length="296" mass="31668">MHPRFQSAFADLSPELQSALKPILDAEDFSARFSPEQIAAIKQQTALDEDALAFALLPLAAACALAPLSDFNVGAVARGKSGSWYFGANMEFAGATMQQTVHAEQSAVTHAWLSGELALEAITVNYSPCGHCRQFMNELNSGTALRIYLPGRQPATLGDYLPYAFGPRDLAIETLLLDPVDHGYHLSGDALEQQAINAASHSHAPYSNAHSGVALESASGQIYAGRYAENAAFNPSLPPLQAALILLNMHGESCTQITRAVLAESPDGKLIQRQATEATLQALGCQHIRCVELQKP</sequence>
<comment type="cofactor">
    <cofactor evidence="6 9">
        <name>Zn(2+)</name>
        <dbReference type="ChEBI" id="CHEBI:29105"/>
    </cofactor>
    <text evidence="6 9">Binds 1 zinc ion.</text>
</comment>
<dbReference type="PATRIC" id="fig|1560201.3.peg.650"/>
<reference evidence="13 14" key="1">
    <citation type="journal article" date="2015" name="Int. J. Syst. Evol. Microbiol.">
        <title>Erwinia iniecta sp. nov., isolated from Russian wheat aphids (Diuraphis noxia).</title>
        <authorList>
            <person name="Campillo T."/>
            <person name="Luna E."/>
            <person name="Portier P."/>
            <person name="Fischer-Le Saux M."/>
            <person name="Lapitan N."/>
            <person name="Tisserat N.A."/>
            <person name="Leach J.E."/>
        </authorList>
    </citation>
    <scope>NUCLEOTIDE SEQUENCE [LARGE SCALE GENOMIC DNA]</scope>
    <source>
        <strain evidence="12 14">B120</strain>
        <strain evidence="11 13">B149</strain>
    </source>
</reference>
<comment type="function">
    <text evidence="6">This enzyme scavenges exogenous and endogenous cytidine and 2'-deoxycytidine for UMP synthesis.</text>
</comment>
<evidence type="ECO:0000259" key="10">
    <source>
        <dbReference type="PROSITE" id="PS51747"/>
    </source>
</evidence>
<keyword evidence="14" id="KW-1185">Reference proteome</keyword>
<dbReference type="GO" id="GO:0005829">
    <property type="term" value="C:cytosol"/>
    <property type="evidence" value="ECO:0007669"/>
    <property type="project" value="TreeGrafter"/>
</dbReference>
<dbReference type="Gene3D" id="3.40.140.10">
    <property type="entry name" value="Cytidine Deaminase, domain 2"/>
    <property type="match status" value="2"/>
</dbReference>
<evidence type="ECO:0000313" key="14">
    <source>
        <dbReference type="Proteomes" id="UP000037088"/>
    </source>
</evidence>
<dbReference type="Proteomes" id="UP000036851">
    <property type="component" value="Unassembled WGS sequence"/>
</dbReference>
<accession>A0A0L7TAE0</accession>
<keyword evidence="3 6" id="KW-0479">Metal-binding</keyword>
<dbReference type="RefSeq" id="WP_052897703.1">
    <property type="nucleotide sequence ID" value="NZ_JRXE01000003.1"/>
</dbReference>
<dbReference type="PANTHER" id="PTHR11644">
    <property type="entry name" value="CYTIDINE DEAMINASE"/>
    <property type="match status" value="1"/>
</dbReference>
<dbReference type="PIRSF" id="PIRSF006334">
    <property type="entry name" value="Cdd_plus_pseudo"/>
    <property type="match status" value="1"/>
</dbReference>
<keyword evidence="5 6" id="KW-0862">Zinc</keyword>
<protein>
    <recommendedName>
        <fullName evidence="6">Cytidine deaminase</fullName>
        <ecNumber evidence="6">3.5.4.5</ecNumber>
    </recommendedName>
    <alternativeName>
        <fullName evidence="6">Cytidine aminohydrolase</fullName>
        <shortName evidence="6">CDA</shortName>
    </alternativeName>
</protein>
<dbReference type="EMBL" id="JRXE01000003">
    <property type="protein sequence ID" value="KOC92191.1"/>
    <property type="molecule type" value="Genomic_DNA"/>
</dbReference>
<evidence type="ECO:0000256" key="1">
    <source>
        <dbReference type="ARBA" id="ARBA00006576"/>
    </source>
</evidence>
<evidence type="ECO:0000256" key="8">
    <source>
        <dbReference type="PIRSR" id="PIRSR006334-2"/>
    </source>
</evidence>
<feature type="binding site" evidence="6 9">
    <location>
        <position position="129"/>
    </location>
    <ligand>
        <name>Zn(2+)</name>
        <dbReference type="ChEBI" id="CHEBI:29105"/>
        <note>catalytic</note>
    </ligand>
</feature>
<evidence type="ECO:0000313" key="13">
    <source>
        <dbReference type="Proteomes" id="UP000036851"/>
    </source>
</evidence>
<dbReference type="GO" id="GO:0042803">
    <property type="term" value="F:protein homodimerization activity"/>
    <property type="evidence" value="ECO:0007669"/>
    <property type="project" value="UniProtKB-ARBA"/>
</dbReference>
<evidence type="ECO:0000256" key="3">
    <source>
        <dbReference type="ARBA" id="ARBA00022723"/>
    </source>
</evidence>
<dbReference type="GO" id="GO:0004126">
    <property type="term" value="F:cytidine deaminase activity"/>
    <property type="evidence" value="ECO:0007669"/>
    <property type="project" value="UniProtKB-UniRule"/>
</dbReference>
<feature type="domain" description="CMP/dCMP-type deaminase" evidence="10">
    <location>
        <begin position="48"/>
        <end position="168"/>
    </location>
</feature>
<comment type="caution">
    <text evidence="12">The sequence shown here is derived from an EMBL/GenBank/DDBJ whole genome shotgun (WGS) entry which is preliminary data.</text>
</comment>
<feature type="binding site" evidence="6 9">
    <location>
        <position position="132"/>
    </location>
    <ligand>
        <name>Zn(2+)</name>
        <dbReference type="ChEBI" id="CHEBI:29105"/>
        <note>catalytic</note>
    </ligand>
</feature>
<comment type="similarity">
    <text evidence="1 6">Belongs to the cytidine and deoxycytidylate deaminase family.</text>
</comment>
<evidence type="ECO:0000256" key="6">
    <source>
        <dbReference type="HAMAP-Rule" id="MF_01558"/>
    </source>
</evidence>
<evidence type="ECO:0000256" key="9">
    <source>
        <dbReference type="PIRSR" id="PIRSR006334-3"/>
    </source>
</evidence>
<dbReference type="GO" id="GO:0046135">
    <property type="term" value="P:pyrimidine nucleoside catabolic process"/>
    <property type="evidence" value="ECO:0007669"/>
    <property type="project" value="UniProtKB-ARBA"/>
</dbReference>
<dbReference type="SUPFAM" id="SSF53927">
    <property type="entry name" value="Cytidine deaminase-like"/>
    <property type="match status" value="2"/>
</dbReference>
<dbReference type="OrthoDB" id="9795347at2"/>
<dbReference type="CDD" id="cd01283">
    <property type="entry name" value="cytidine_deaminase"/>
    <property type="match status" value="2"/>
</dbReference>
<evidence type="ECO:0000313" key="12">
    <source>
        <dbReference type="EMBL" id="KOC92191.1"/>
    </source>
</evidence>
<dbReference type="InterPro" id="IPR016192">
    <property type="entry name" value="APOBEC/CMP_deaminase_Zn-bd"/>
</dbReference>
<dbReference type="Pfam" id="PF00383">
    <property type="entry name" value="dCMP_cyt_deam_1"/>
    <property type="match status" value="1"/>
</dbReference>
<dbReference type="STRING" id="1560201.NG42_03025"/>
<dbReference type="InterPro" id="IPR002125">
    <property type="entry name" value="CMP_dCMP_dom"/>
</dbReference>
<proteinExistence type="inferred from homology"/>
<feature type="domain" description="CMP/dCMP-type deaminase" evidence="10">
    <location>
        <begin position="186"/>
        <end position="296"/>
    </location>
</feature>
<dbReference type="PROSITE" id="PS51747">
    <property type="entry name" value="CYT_DCMP_DEAMINASES_2"/>
    <property type="match status" value="2"/>
</dbReference>
<evidence type="ECO:0000256" key="4">
    <source>
        <dbReference type="ARBA" id="ARBA00022801"/>
    </source>
</evidence>